<dbReference type="Pfam" id="PF12796">
    <property type="entry name" value="Ank_2"/>
    <property type="match status" value="1"/>
</dbReference>
<gene>
    <name evidence="4" type="ORF">KSP39_PZI015849</name>
</gene>
<dbReference type="PANTHER" id="PTHR24123">
    <property type="entry name" value="ANKYRIN REPEAT-CONTAINING"/>
    <property type="match status" value="1"/>
</dbReference>
<keyword evidence="5" id="KW-1185">Reference proteome</keyword>
<proteinExistence type="predicted"/>
<evidence type="ECO:0000313" key="4">
    <source>
        <dbReference type="EMBL" id="KAK8933841.1"/>
    </source>
</evidence>
<evidence type="ECO:0000256" key="1">
    <source>
        <dbReference type="ARBA" id="ARBA00022737"/>
    </source>
</evidence>
<feature type="repeat" description="ANK" evidence="3">
    <location>
        <begin position="68"/>
        <end position="100"/>
    </location>
</feature>
<dbReference type="PROSITE" id="PS50297">
    <property type="entry name" value="ANK_REP_REGION"/>
    <property type="match status" value="1"/>
</dbReference>
<comment type="caution">
    <text evidence="4">The sequence shown here is derived from an EMBL/GenBank/DDBJ whole genome shotgun (WGS) entry which is preliminary data.</text>
</comment>
<dbReference type="AlphaFoldDB" id="A0AAP0G1Z0"/>
<evidence type="ECO:0000313" key="5">
    <source>
        <dbReference type="Proteomes" id="UP001418222"/>
    </source>
</evidence>
<keyword evidence="2 3" id="KW-0040">ANK repeat</keyword>
<dbReference type="InterPro" id="IPR002110">
    <property type="entry name" value="Ankyrin_rpt"/>
</dbReference>
<dbReference type="Proteomes" id="UP001418222">
    <property type="component" value="Unassembled WGS sequence"/>
</dbReference>
<feature type="repeat" description="ANK" evidence="3">
    <location>
        <begin position="159"/>
        <end position="191"/>
    </location>
</feature>
<sequence>MEYDADPSERLVDAALRGDLEVAVDCLADELVDVNYAGAVLIGLRSAEIVLHDESATEVRFDYHEFHTDASPLFLAAHAGDLPLLRKLLSAGADVNQKQFRGYATTAAAREGRAEVVEILLKAGAAQPACEDTLAEACRHGQVRAVELILESELVRPRAAAHALVTAASRGFVDVVAALVRNGVDVNAMDRVLLQSLKPSLHANVDCTAIVAAIVNRHVPVVHRLLQAGARTDIPVRLGAWSWDPVTGEEFRVGAGLAEPYTAPWCAVEYFEHTGEILRLLLKHSSVKSLHHLGRSLRHHAILCSSGAALDVLLAHGIDLELDEKARALVLGGGKMRKHRKQGRGAPHTKMVRMDGEMGVLTWGKTKGRSVICRRAELGGSLEFQMRRRKKGGGMEKGLFRVVTVTGKEVHFVCDGGDQAAELWVRGIRLVTKDVFGRRGGRGGMSCPVRKKMCACIHS</sequence>
<evidence type="ECO:0008006" key="6">
    <source>
        <dbReference type="Google" id="ProtNLM"/>
    </source>
</evidence>
<dbReference type="Pfam" id="PF00023">
    <property type="entry name" value="Ank"/>
    <property type="match status" value="1"/>
</dbReference>
<dbReference type="PROSITE" id="PS50088">
    <property type="entry name" value="ANK_REPEAT"/>
    <property type="match status" value="2"/>
</dbReference>
<dbReference type="InterPro" id="IPR051165">
    <property type="entry name" value="Multifunctional_ANK_Repeat"/>
</dbReference>
<evidence type="ECO:0000256" key="3">
    <source>
        <dbReference type="PROSITE-ProRule" id="PRU00023"/>
    </source>
</evidence>
<dbReference type="PANTHER" id="PTHR24123:SF139">
    <property type="entry name" value="ANKYRIN"/>
    <property type="match status" value="1"/>
</dbReference>
<dbReference type="SMART" id="SM00248">
    <property type="entry name" value="ANK"/>
    <property type="match status" value="5"/>
</dbReference>
<organism evidence="4 5">
    <name type="scientific">Platanthera zijinensis</name>
    <dbReference type="NCBI Taxonomy" id="2320716"/>
    <lineage>
        <taxon>Eukaryota</taxon>
        <taxon>Viridiplantae</taxon>
        <taxon>Streptophyta</taxon>
        <taxon>Embryophyta</taxon>
        <taxon>Tracheophyta</taxon>
        <taxon>Spermatophyta</taxon>
        <taxon>Magnoliopsida</taxon>
        <taxon>Liliopsida</taxon>
        <taxon>Asparagales</taxon>
        <taxon>Orchidaceae</taxon>
        <taxon>Orchidoideae</taxon>
        <taxon>Orchideae</taxon>
        <taxon>Orchidinae</taxon>
        <taxon>Platanthera</taxon>
    </lineage>
</organism>
<dbReference type="Gene3D" id="1.25.40.20">
    <property type="entry name" value="Ankyrin repeat-containing domain"/>
    <property type="match status" value="2"/>
</dbReference>
<name>A0AAP0G1Z0_9ASPA</name>
<protein>
    <recommendedName>
        <fullName evidence="6">Ankyrin repeat protein</fullName>
    </recommendedName>
</protein>
<evidence type="ECO:0000256" key="2">
    <source>
        <dbReference type="ARBA" id="ARBA00023043"/>
    </source>
</evidence>
<reference evidence="4 5" key="1">
    <citation type="journal article" date="2022" name="Nat. Plants">
        <title>Genomes of leafy and leafless Platanthera orchids illuminate the evolution of mycoheterotrophy.</title>
        <authorList>
            <person name="Li M.H."/>
            <person name="Liu K.W."/>
            <person name="Li Z."/>
            <person name="Lu H.C."/>
            <person name="Ye Q.L."/>
            <person name="Zhang D."/>
            <person name="Wang J.Y."/>
            <person name="Li Y.F."/>
            <person name="Zhong Z.M."/>
            <person name="Liu X."/>
            <person name="Yu X."/>
            <person name="Liu D.K."/>
            <person name="Tu X.D."/>
            <person name="Liu B."/>
            <person name="Hao Y."/>
            <person name="Liao X.Y."/>
            <person name="Jiang Y.T."/>
            <person name="Sun W.H."/>
            <person name="Chen J."/>
            <person name="Chen Y.Q."/>
            <person name="Ai Y."/>
            <person name="Zhai J.W."/>
            <person name="Wu S.S."/>
            <person name="Zhou Z."/>
            <person name="Hsiao Y.Y."/>
            <person name="Wu W.L."/>
            <person name="Chen Y.Y."/>
            <person name="Lin Y.F."/>
            <person name="Hsu J.L."/>
            <person name="Li C.Y."/>
            <person name="Wang Z.W."/>
            <person name="Zhao X."/>
            <person name="Zhong W.Y."/>
            <person name="Ma X.K."/>
            <person name="Ma L."/>
            <person name="Huang J."/>
            <person name="Chen G.Z."/>
            <person name="Huang M.Z."/>
            <person name="Huang L."/>
            <person name="Peng D.H."/>
            <person name="Luo Y.B."/>
            <person name="Zou S.Q."/>
            <person name="Chen S.P."/>
            <person name="Lan S."/>
            <person name="Tsai W.C."/>
            <person name="Van de Peer Y."/>
            <person name="Liu Z.J."/>
        </authorList>
    </citation>
    <scope>NUCLEOTIDE SEQUENCE [LARGE SCALE GENOMIC DNA]</scope>
    <source>
        <strain evidence="4">Lor287</strain>
    </source>
</reference>
<accession>A0AAP0G1Z0</accession>
<dbReference type="InterPro" id="IPR036770">
    <property type="entry name" value="Ankyrin_rpt-contain_sf"/>
</dbReference>
<dbReference type="EMBL" id="JBBWWQ010000013">
    <property type="protein sequence ID" value="KAK8933841.1"/>
    <property type="molecule type" value="Genomic_DNA"/>
</dbReference>
<keyword evidence="1" id="KW-0677">Repeat</keyword>
<dbReference type="SUPFAM" id="SSF48403">
    <property type="entry name" value="Ankyrin repeat"/>
    <property type="match status" value="1"/>
</dbReference>